<dbReference type="PANTHER" id="PTHR46972">
    <property type="entry name" value="MONOOXYGENASE ASQM-RELATED"/>
    <property type="match status" value="1"/>
</dbReference>
<dbReference type="Gene3D" id="3.50.50.60">
    <property type="entry name" value="FAD/NAD(P)-binding domain"/>
    <property type="match status" value="1"/>
</dbReference>
<dbReference type="PRINTS" id="PR00420">
    <property type="entry name" value="RNGMNOXGNASE"/>
</dbReference>
<dbReference type="GeneID" id="19420191"/>
<dbReference type="Pfam" id="PF01494">
    <property type="entry name" value="FAD_binding_3"/>
    <property type="match status" value="1"/>
</dbReference>
<dbReference type="GO" id="GO:0071949">
    <property type="term" value="F:FAD binding"/>
    <property type="evidence" value="ECO:0007669"/>
    <property type="project" value="InterPro"/>
</dbReference>
<dbReference type="InterPro" id="IPR036188">
    <property type="entry name" value="FAD/NAD-bd_sf"/>
</dbReference>
<feature type="domain" description="FAD-binding" evidence="5">
    <location>
        <begin position="14"/>
        <end position="344"/>
    </location>
</feature>
<dbReference type="GO" id="GO:0004497">
    <property type="term" value="F:monooxygenase activity"/>
    <property type="evidence" value="ECO:0007669"/>
    <property type="project" value="UniProtKB-KW"/>
</dbReference>
<dbReference type="SUPFAM" id="SSF51905">
    <property type="entry name" value="FAD/NAD(P)-binding domain"/>
    <property type="match status" value="1"/>
</dbReference>
<gene>
    <name evidence="6" type="ORF">TRAVEDRAFT_75461</name>
</gene>
<organism evidence="6 7">
    <name type="scientific">Trametes versicolor (strain FP-101664)</name>
    <name type="common">White-rot fungus</name>
    <name type="synonym">Coriolus versicolor</name>
    <dbReference type="NCBI Taxonomy" id="717944"/>
    <lineage>
        <taxon>Eukaryota</taxon>
        <taxon>Fungi</taxon>
        <taxon>Dikarya</taxon>
        <taxon>Basidiomycota</taxon>
        <taxon>Agaricomycotina</taxon>
        <taxon>Agaricomycetes</taxon>
        <taxon>Polyporales</taxon>
        <taxon>Polyporaceae</taxon>
        <taxon>Trametes</taxon>
    </lineage>
</organism>
<evidence type="ECO:0000256" key="2">
    <source>
        <dbReference type="ARBA" id="ARBA00022827"/>
    </source>
</evidence>
<dbReference type="KEGG" id="tvs:TRAVEDRAFT_75461"/>
<evidence type="ECO:0000256" key="1">
    <source>
        <dbReference type="ARBA" id="ARBA00022630"/>
    </source>
</evidence>
<dbReference type="AlphaFoldDB" id="R7SAP7"/>
<dbReference type="OMA" id="HELCADW"/>
<accession>R7SAP7</accession>
<dbReference type="RefSeq" id="XP_008045132.1">
    <property type="nucleotide sequence ID" value="XM_008046941.1"/>
</dbReference>
<keyword evidence="2" id="KW-0274">FAD</keyword>
<evidence type="ECO:0000259" key="5">
    <source>
        <dbReference type="Pfam" id="PF01494"/>
    </source>
</evidence>
<keyword evidence="1" id="KW-0285">Flavoprotein</keyword>
<keyword evidence="3" id="KW-0560">Oxidoreductase</keyword>
<evidence type="ECO:0000256" key="3">
    <source>
        <dbReference type="ARBA" id="ARBA00023002"/>
    </source>
</evidence>
<keyword evidence="4 6" id="KW-0503">Monooxygenase</keyword>
<dbReference type="PANTHER" id="PTHR46972:SF1">
    <property type="entry name" value="FAD DEPENDENT OXIDOREDUCTASE DOMAIN-CONTAINING PROTEIN"/>
    <property type="match status" value="1"/>
</dbReference>
<evidence type="ECO:0000313" key="6">
    <source>
        <dbReference type="EMBL" id="EIW52029.1"/>
    </source>
</evidence>
<reference evidence="7" key="1">
    <citation type="journal article" date="2012" name="Science">
        <title>The Paleozoic origin of enzymatic lignin decomposition reconstructed from 31 fungal genomes.</title>
        <authorList>
            <person name="Floudas D."/>
            <person name="Binder M."/>
            <person name="Riley R."/>
            <person name="Barry K."/>
            <person name="Blanchette R.A."/>
            <person name="Henrissat B."/>
            <person name="Martinez A.T."/>
            <person name="Otillar R."/>
            <person name="Spatafora J.W."/>
            <person name="Yadav J.S."/>
            <person name="Aerts A."/>
            <person name="Benoit I."/>
            <person name="Boyd A."/>
            <person name="Carlson A."/>
            <person name="Copeland A."/>
            <person name="Coutinho P.M."/>
            <person name="de Vries R.P."/>
            <person name="Ferreira P."/>
            <person name="Findley K."/>
            <person name="Foster B."/>
            <person name="Gaskell J."/>
            <person name="Glotzer D."/>
            <person name="Gorecki P."/>
            <person name="Heitman J."/>
            <person name="Hesse C."/>
            <person name="Hori C."/>
            <person name="Igarashi K."/>
            <person name="Jurgens J.A."/>
            <person name="Kallen N."/>
            <person name="Kersten P."/>
            <person name="Kohler A."/>
            <person name="Kuees U."/>
            <person name="Kumar T.K.A."/>
            <person name="Kuo A."/>
            <person name="LaButti K."/>
            <person name="Larrondo L.F."/>
            <person name="Lindquist E."/>
            <person name="Ling A."/>
            <person name="Lombard V."/>
            <person name="Lucas S."/>
            <person name="Lundell T."/>
            <person name="Martin R."/>
            <person name="McLaughlin D.J."/>
            <person name="Morgenstern I."/>
            <person name="Morin E."/>
            <person name="Murat C."/>
            <person name="Nagy L.G."/>
            <person name="Nolan M."/>
            <person name="Ohm R.A."/>
            <person name="Patyshakuliyeva A."/>
            <person name="Rokas A."/>
            <person name="Ruiz-Duenas F.J."/>
            <person name="Sabat G."/>
            <person name="Salamov A."/>
            <person name="Samejima M."/>
            <person name="Schmutz J."/>
            <person name="Slot J.C."/>
            <person name="St John F."/>
            <person name="Stenlid J."/>
            <person name="Sun H."/>
            <person name="Sun S."/>
            <person name="Syed K."/>
            <person name="Tsang A."/>
            <person name="Wiebenga A."/>
            <person name="Young D."/>
            <person name="Pisabarro A."/>
            <person name="Eastwood D.C."/>
            <person name="Martin F."/>
            <person name="Cullen D."/>
            <person name="Grigoriev I.V."/>
            <person name="Hibbett D.S."/>
        </authorList>
    </citation>
    <scope>NUCLEOTIDE SEQUENCE [LARGE SCALE GENOMIC DNA]</scope>
    <source>
        <strain evidence="7">FP-101664</strain>
    </source>
</reference>
<name>R7SAP7_TRAVS</name>
<protein>
    <submittedName>
        <fullName evidence="6">Monooxygenase FAD-binding protein</fullName>
    </submittedName>
</protein>
<evidence type="ECO:0000256" key="4">
    <source>
        <dbReference type="ARBA" id="ARBA00023033"/>
    </source>
</evidence>
<proteinExistence type="predicted"/>
<dbReference type="OrthoDB" id="655030at2759"/>
<keyword evidence="7" id="KW-1185">Reference proteome</keyword>
<dbReference type="EMBL" id="JH711797">
    <property type="protein sequence ID" value="EIW52029.1"/>
    <property type="molecule type" value="Genomic_DNA"/>
</dbReference>
<dbReference type="Proteomes" id="UP000054317">
    <property type="component" value="Unassembled WGS sequence"/>
</dbReference>
<evidence type="ECO:0000313" key="7">
    <source>
        <dbReference type="Proteomes" id="UP000054317"/>
    </source>
</evidence>
<dbReference type="InterPro" id="IPR002938">
    <property type="entry name" value="FAD-bd"/>
</dbReference>
<sequence>MSTPTSSNHNQPHIAIIGGGPGGLVTLLTLSKRGIPATLYERDASRTARVHLGGMLDLDWESGQRALRENGMEDSFRKYSRRDAEEMRICGKDGVPIFHEESPEPDADDLRHARPEIDRRVLLDVLHDAVPQDAIKWGHALASIKPLEDGRHELTFANGAVVVADVVVGADGAHSRIRPLLSSATPIYHGVTGAEISLPAAAAALPENRDINEGVGKGTCMLAQDEKIVALQRNGDGRIRAYVWHRTTLDWALPHDPKEAKKVLHELCADWAPWVHKFIEQADETAIYPRPLFHLPVGHRWAHKSGLTLIGDAAHLMSPFAGAGANLAMRDGLDIGLVLADAVSKGLDWKERDAAVAAWEEGMFARVEPEAAITAQNLEAFMGPGAPHSARKAMQDAMAQAGAPQ</sequence>